<keyword evidence="5" id="KW-0507">mRNA processing</keyword>
<sequence>MSDPRRGRRPDSHQMWDESEAFERERLPAREPRDSNWRGYRAGSRERAAGDRSPGRRYTDRDADRGRGGRGDRDRYRDRYRGRDDDDRDRDRDRDRARGWDRRDDRFDPRDHRDYRHRGEDKDSPRRRSASPPSSPPPVVDLPSRSRPPDQQQTSRTVGNRPRSPSPRRRKHSRTRHNGPSSPGDTLDAAADEADADVDPDVAAMQAMMGFGGFSSTKGKMVAGNDSGTVRKEKKSEYRQYMNRQGGFNRPLSPSR</sequence>
<evidence type="ECO:0000256" key="8">
    <source>
        <dbReference type="SAM" id="MobiDB-lite"/>
    </source>
</evidence>
<dbReference type="InterPro" id="IPR013957">
    <property type="entry name" value="SNRNP27"/>
</dbReference>
<dbReference type="RefSeq" id="XP_040660984.1">
    <property type="nucleotide sequence ID" value="XM_040800101.1"/>
</dbReference>
<evidence type="ECO:0000256" key="4">
    <source>
        <dbReference type="ARBA" id="ARBA00011825"/>
    </source>
</evidence>
<dbReference type="STRING" id="98403.A0A151GX73"/>
<feature type="compositionally biased region" description="Basic residues" evidence="8">
    <location>
        <begin position="166"/>
        <end position="177"/>
    </location>
</feature>
<proteinExistence type="inferred from homology"/>
<dbReference type="GO" id="GO:0006397">
    <property type="term" value="P:mRNA processing"/>
    <property type="evidence" value="ECO:0007669"/>
    <property type="project" value="UniProtKB-KW"/>
</dbReference>
<dbReference type="Pfam" id="PF08648">
    <property type="entry name" value="SNRNP27"/>
    <property type="match status" value="1"/>
</dbReference>
<comment type="caution">
    <text evidence="10">The sequence shown here is derived from an EMBL/GenBank/DDBJ whole genome shotgun (WGS) entry which is preliminary data.</text>
</comment>
<feature type="region of interest" description="Disordered" evidence="8">
    <location>
        <begin position="1"/>
        <end position="193"/>
    </location>
</feature>
<accession>A0A151GX73</accession>
<evidence type="ECO:0000256" key="5">
    <source>
        <dbReference type="ARBA" id="ARBA00022664"/>
    </source>
</evidence>
<feature type="compositionally biased region" description="Basic and acidic residues" evidence="8">
    <location>
        <begin position="9"/>
        <end position="36"/>
    </location>
</feature>
<keyword evidence="6" id="KW-0508">mRNA splicing</keyword>
<evidence type="ECO:0000259" key="9">
    <source>
        <dbReference type="Pfam" id="PF08648"/>
    </source>
</evidence>
<evidence type="ECO:0000256" key="6">
    <source>
        <dbReference type="ARBA" id="ARBA00023187"/>
    </source>
</evidence>
<dbReference type="GO" id="GO:0008380">
    <property type="term" value="P:RNA splicing"/>
    <property type="evidence" value="ECO:0007669"/>
    <property type="project" value="UniProtKB-KW"/>
</dbReference>
<keyword evidence="11" id="KW-1185">Reference proteome</keyword>
<keyword evidence="7" id="KW-0539">Nucleus</keyword>
<protein>
    <recommendedName>
        <fullName evidence="9">U4/U6.U5 small nuclear ribonucleoprotein 27kDa protein domain-containing protein</fullName>
    </recommendedName>
</protein>
<dbReference type="Proteomes" id="UP000076580">
    <property type="component" value="Chromosome 01"/>
</dbReference>
<evidence type="ECO:0000256" key="1">
    <source>
        <dbReference type="ARBA" id="ARBA00003632"/>
    </source>
</evidence>
<organism evidence="10 11">
    <name type="scientific">Drechmeria coniospora</name>
    <name type="common">Nematophagous fungus</name>
    <name type="synonym">Meria coniospora</name>
    <dbReference type="NCBI Taxonomy" id="98403"/>
    <lineage>
        <taxon>Eukaryota</taxon>
        <taxon>Fungi</taxon>
        <taxon>Dikarya</taxon>
        <taxon>Ascomycota</taxon>
        <taxon>Pezizomycotina</taxon>
        <taxon>Sordariomycetes</taxon>
        <taxon>Hypocreomycetidae</taxon>
        <taxon>Hypocreales</taxon>
        <taxon>Ophiocordycipitaceae</taxon>
        <taxon>Drechmeria</taxon>
    </lineage>
</organism>
<feature type="domain" description="U4/U6.U5 small nuclear ribonucleoprotein 27kDa protein" evidence="9">
    <location>
        <begin position="203"/>
        <end position="254"/>
    </location>
</feature>
<dbReference type="GeneID" id="63715418"/>
<dbReference type="PANTHER" id="PTHR31077">
    <property type="entry name" value="U4/U6.U5 SMALL NUCLEAR RIBONUCLEOPROTEIN 27 KDA PROTEIN"/>
    <property type="match status" value="1"/>
</dbReference>
<evidence type="ECO:0000256" key="2">
    <source>
        <dbReference type="ARBA" id="ARBA00004123"/>
    </source>
</evidence>
<evidence type="ECO:0000313" key="10">
    <source>
        <dbReference type="EMBL" id="KYK61632.1"/>
    </source>
</evidence>
<comment type="subcellular location">
    <subcellularLocation>
        <location evidence="2">Nucleus</location>
    </subcellularLocation>
</comment>
<feature type="compositionally biased region" description="Basic and acidic residues" evidence="8">
    <location>
        <begin position="43"/>
        <end position="126"/>
    </location>
</feature>
<evidence type="ECO:0000256" key="7">
    <source>
        <dbReference type="ARBA" id="ARBA00023242"/>
    </source>
</evidence>
<dbReference type="GO" id="GO:0071011">
    <property type="term" value="C:precatalytic spliceosome"/>
    <property type="evidence" value="ECO:0007669"/>
    <property type="project" value="TreeGrafter"/>
</dbReference>
<evidence type="ECO:0000313" key="11">
    <source>
        <dbReference type="Proteomes" id="UP000076580"/>
    </source>
</evidence>
<dbReference type="AlphaFoldDB" id="A0A151GX73"/>
<name>A0A151GX73_DRECN</name>
<evidence type="ECO:0000256" key="3">
    <source>
        <dbReference type="ARBA" id="ARBA00008218"/>
    </source>
</evidence>
<feature type="region of interest" description="Disordered" evidence="8">
    <location>
        <begin position="212"/>
        <end position="235"/>
    </location>
</feature>
<dbReference type="InParanoid" id="A0A151GX73"/>
<comment type="similarity">
    <text evidence="3">Belongs to the SNUT3 family.</text>
</comment>
<dbReference type="PANTHER" id="PTHR31077:SF1">
    <property type="entry name" value="U4_U6.U5 SMALL NUCLEAR RIBONUCLEOPROTEIN 27 KDA PROTEIN"/>
    <property type="match status" value="1"/>
</dbReference>
<comment type="subunit">
    <text evidence="4">Part of a tri-snRNP complex.</text>
</comment>
<dbReference type="EMBL" id="LAYC01000001">
    <property type="protein sequence ID" value="KYK61632.1"/>
    <property type="molecule type" value="Genomic_DNA"/>
</dbReference>
<comment type="function">
    <text evidence="1">May play a role in mRNA splicing.</text>
</comment>
<gene>
    <name evidence="10" type="ORF">DCS_02775</name>
</gene>
<reference evidence="10 11" key="1">
    <citation type="journal article" date="2016" name="Sci. Rep.">
        <title>Insights into Adaptations to a Near-Obligate Nematode Endoparasitic Lifestyle from the Finished Genome of Drechmeria coniospora.</title>
        <authorList>
            <person name="Zhang L."/>
            <person name="Zhou Z."/>
            <person name="Guo Q."/>
            <person name="Fokkens L."/>
            <person name="Miskei M."/>
            <person name="Pocsi I."/>
            <person name="Zhang W."/>
            <person name="Chen M."/>
            <person name="Wang L."/>
            <person name="Sun Y."/>
            <person name="Donzelli B.G."/>
            <person name="Gibson D.M."/>
            <person name="Nelson D.R."/>
            <person name="Luo J.G."/>
            <person name="Rep M."/>
            <person name="Liu H."/>
            <person name="Yang S."/>
            <person name="Wang J."/>
            <person name="Krasnoff S.B."/>
            <person name="Xu Y."/>
            <person name="Molnar I."/>
            <person name="Lin M."/>
        </authorList>
    </citation>
    <scope>NUCLEOTIDE SEQUENCE [LARGE SCALE GENOMIC DNA]</scope>
    <source>
        <strain evidence="10 11">ARSEF 6962</strain>
    </source>
</reference>